<reference evidence="3 4" key="1">
    <citation type="journal article" date="2016" name="Nat. Commun.">
        <title>Thousands of microbial genomes shed light on interconnected biogeochemical processes in an aquifer system.</title>
        <authorList>
            <person name="Anantharaman K."/>
            <person name="Brown C.T."/>
            <person name="Hug L.A."/>
            <person name="Sharon I."/>
            <person name="Castelle C.J."/>
            <person name="Probst A.J."/>
            <person name="Thomas B.C."/>
            <person name="Singh A."/>
            <person name="Wilkins M.J."/>
            <person name="Karaoz U."/>
            <person name="Brodie E.L."/>
            <person name="Williams K.H."/>
            <person name="Hubbard S.S."/>
            <person name="Banfield J.F."/>
        </authorList>
    </citation>
    <scope>NUCLEOTIDE SEQUENCE [LARGE SCALE GENOMIC DNA]</scope>
</reference>
<evidence type="ECO:0008006" key="5">
    <source>
        <dbReference type="Google" id="ProtNLM"/>
    </source>
</evidence>
<evidence type="ECO:0000313" key="3">
    <source>
        <dbReference type="EMBL" id="OGC88797.1"/>
    </source>
</evidence>
<dbReference type="GO" id="GO:0005737">
    <property type="term" value="C:cytoplasm"/>
    <property type="evidence" value="ECO:0007669"/>
    <property type="project" value="TreeGrafter"/>
</dbReference>
<dbReference type="AlphaFoldDB" id="A0A1F4Y480"/>
<dbReference type="InterPro" id="IPR002637">
    <property type="entry name" value="RdgB/HAM1"/>
</dbReference>
<dbReference type="Pfam" id="PF01725">
    <property type="entry name" value="Ham1p_like"/>
    <property type="match status" value="1"/>
</dbReference>
<dbReference type="STRING" id="1797247.A2419_03205"/>
<sequence length="160" mass="17859">MLPEIEQLEIHLPEIQELDAHKVVSAKLAEARHHHSGECIVEDTSIYFEGMNGLPGPFIKWFLEALGLEKLAELGQFYGGRAVAKVLIGYADDKGTVKFFEGEMPGTIVPPRTQAGFGWDAIFMPEGYDKTFGELGVEIKNTMSMRVQAARKLKEYLDSK</sequence>
<accession>A0A1F4Y480</accession>
<keyword evidence="2" id="KW-0378">Hydrolase</keyword>
<dbReference type="SUPFAM" id="SSF52972">
    <property type="entry name" value="ITPase-like"/>
    <property type="match status" value="1"/>
</dbReference>
<dbReference type="GO" id="GO:0009143">
    <property type="term" value="P:nucleoside triphosphate catabolic process"/>
    <property type="evidence" value="ECO:0007669"/>
    <property type="project" value="InterPro"/>
</dbReference>
<dbReference type="Proteomes" id="UP000176568">
    <property type="component" value="Unassembled WGS sequence"/>
</dbReference>
<name>A0A1F4Y480_9BACT</name>
<dbReference type="PANTHER" id="PTHR11067:SF9">
    <property type="entry name" value="INOSINE TRIPHOSPHATE PYROPHOSPHATASE"/>
    <property type="match status" value="1"/>
</dbReference>
<evidence type="ECO:0000313" key="4">
    <source>
        <dbReference type="Proteomes" id="UP000176568"/>
    </source>
</evidence>
<protein>
    <recommendedName>
        <fullName evidence="5">Non-canonical purine NTP pyrophosphatase</fullName>
    </recommendedName>
</protein>
<dbReference type="PANTHER" id="PTHR11067">
    <property type="entry name" value="INOSINE TRIPHOSPHATE PYROPHOSPHATASE/HAM1 PROTEIN"/>
    <property type="match status" value="1"/>
</dbReference>
<evidence type="ECO:0000256" key="2">
    <source>
        <dbReference type="ARBA" id="ARBA00022801"/>
    </source>
</evidence>
<dbReference type="Gene3D" id="3.90.950.10">
    <property type="match status" value="1"/>
</dbReference>
<evidence type="ECO:0000256" key="1">
    <source>
        <dbReference type="ARBA" id="ARBA00008023"/>
    </source>
</evidence>
<dbReference type="GO" id="GO:0047429">
    <property type="term" value="F:nucleoside triphosphate diphosphatase activity"/>
    <property type="evidence" value="ECO:0007669"/>
    <property type="project" value="InterPro"/>
</dbReference>
<dbReference type="EMBL" id="MEXB01000004">
    <property type="protein sequence ID" value="OGC88797.1"/>
    <property type="molecule type" value="Genomic_DNA"/>
</dbReference>
<dbReference type="InterPro" id="IPR029001">
    <property type="entry name" value="ITPase-like_fam"/>
</dbReference>
<organism evidence="3 4">
    <name type="scientific">Candidatus Adlerbacteria bacterium RIFOXYC1_FULL_48_26</name>
    <dbReference type="NCBI Taxonomy" id="1797247"/>
    <lineage>
        <taxon>Bacteria</taxon>
        <taxon>Candidatus Adleribacteriota</taxon>
    </lineage>
</organism>
<comment type="caution">
    <text evidence="3">The sequence shown here is derived from an EMBL/GenBank/DDBJ whole genome shotgun (WGS) entry which is preliminary data.</text>
</comment>
<proteinExistence type="inferred from homology"/>
<gene>
    <name evidence="3" type="ORF">A2419_03205</name>
</gene>
<comment type="similarity">
    <text evidence="1">Belongs to the HAM1 NTPase family.</text>
</comment>